<dbReference type="OrthoDB" id="9797527at2"/>
<keyword evidence="3 7" id="KW-0479">Metal-binding</keyword>
<dbReference type="EC" id="4.2.1.1" evidence="2"/>
<dbReference type="PANTHER" id="PTHR11002:SF76">
    <property type="entry name" value="CARBONIC ANHYDRASE"/>
    <property type="match status" value="1"/>
</dbReference>
<evidence type="ECO:0000256" key="4">
    <source>
        <dbReference type="ARBA" id="ARBA00022833"/>
    </source>
</evidence>
<evidence type="ECO:0000313" key="9">
    <source>
        <dbReference type="EMBL" id="TFD95654.1"/>
    </source>
</evidence>
<dbReference type="RefSeq" id="WP_134436673.1">
    <property type="nucleotide sequence ID" value="NZ_JAWZLG010000074.1"/>
</dbReference>
<protein>
    <recommendedName>
        <fullName evidence="2">carbonic anhydrase</fullName>
        <ecNumber evidence="2">4.2.1.1</ecNumber>
    </recommendedName>
</protein>
<feature type="binding site" evidence="7">
    <location>
        <position position="127"/>
    </location>
    <ligand>
        <name>Zn(2+)</name>
        <dbReference type="ChEBI" id="CHEBI:29105"/>
    </ligand>
</feature>
<dbReference type="GO" id="GO:0015976">
    <property type="term" value="P:carbon utilization"/>
    <property type="evidence" value="ECO:0007669"/>
    <property type="project" value="InterPro"/>
</dbReference>
<organism evidence="9 10">
    <name type="scientific">Dysgonomonas capnocytophagoides</name>
    <dbReference type="NCBI Taxonomy" id="45254"/>
    <lineage>
        <taxon>Bacteria</taxon>
        <taxon>Pseudomonadati</taxon>
        <taxon>Bacteroidota</taxon>
        <taxon>Bacteroidia</taxon>
        <taxon>Bacteroidales</taxon>
        <taxon>Dysgonomonadaceae</taxon>
        <taxon>Dysgonomonas</taxon>
    </lineage>
</organism>
<keyword evidence="5" id="KW-0456">Lyase</keyword>
<comment type="catalytic activity">
    <reaction evidence="6">
        <text>hydrogencarbonate + H(+) = CO2 + H2O</text>
        <dbReference type="Rhea" id="RHEA:10748"/>
        <dbReference type="ChEBI" id="CHEBI:15377"/>
        <dbReference type="ChEBI" id="CHEBI:15378"/>
        <dbReference type="ChEBI" id="CHEBI:16526"/>
        <dbReference type="ChEBI" id="CHEBI:17544"/>
        <dbReference type="EC" id="4.2.1.1"/>
    </reaction>
</comment>
<dbReference type="CDD" id="cd03378">
    <property type="entry name" value="beta_CA_cladeC"/>
    <property type="match status" value="1"/>
</dbReference>
<sequence>MKTIFKFKSILLMSIFSISALTISAQTTDLDPITKLKEGNGRFLKDQMLHQGQTSHKVQELIKGQHPFAVVVSCSDSRVSPEIVFDQGLGDIFSIRTAGNVMSNYEEGSVEYAAEHLHSKLIVVMGHYGCGAVKAFLDYVEKADDDNVSEHQEKTADHISSIIEKLAGEEEENAVIKEKGDHYAPAVKANVINGVKQLRNSEPILSKLYKDKEIQIVGAIYNIESGEVEFLDI</sequence>
<comment type="cofactor">
    <cofactor evidence="7">
        <name>Zn(2+)</name>
        <dbReference type="ChEBI" id="CHEBI:29105"/>
    </cofactor>
    <text evidence="7">Binds 1 zinc ion per subunit.</text>
</comment>
<dbReference type="SMART" id="SM00947">
    <property type="entry name" value="Pro_CA"/>
    <property type="match status" value="1"/>
</dbReference>
<dbReference type="SUPFAM" id="SSF53056">
    <property type="entry name" value="beta-carbonic anhydrase, cab"/>
    <property type="match status" value="1"/>
</dbReference>
<gene>
    <name evidence="9" type="ORF">E2605_12530</name>
</gene>
<dbReference type="InterPro" id="IPR001765">
    <property type="entry name" value="Carbonic_anhydrase"/>
</dbReference>
<keyword evidence="8" id="KW-0732">Signal</keyword>
<evidence type="ECO:0000256" key="5">
    <source>
        <dbReference type="ARBA" id="ARBA00023239"/>
    </source>
</evidence>
<evidence type="ECO:0000313" key="10">
    <source>
        <dbReference type="Proteomes" id="UP000297861"/>
    </source>
</evidence>
<dbReference type="Proteomes" id="UP000297861">
    <property type="component" value="Unassembled WGS sequence"/>
</dbReference>
<feature type="signal peptide" evidence="8">
    <location>
        <begin position="1"/>
        <end position="25"/>
    </location>
</feature>
<dbReference type="GO" id="GO:0004089">
    <property type="term" value="F:carbonate dehydratase activity"/>
    <property type="evidence" value="ECO:0007669"/>
    <property type="project" value="UniProtKB-EC"/>
</dbReference>
<evidence type="ECO:0000256" key="1">
    <source>
        <dbReference type="ARBA" id="ARBA00006217"/>
    </source>
</evidence>
<evidence type="ECO:0000256" key="7">
    <source>
        <dbReference type="PIRSR" id="PIRSR601765-1"/>
    </source>
</evidence>
<keyword evidence="10" id="KW-1185">Reference proteome</keyword>
<dbReference type="PANTHER" id="PTHR11002">
    <property type="entry name" value="CARBONIC ANHYDRASE"/>
    <property type="match status" value="1"/>
</dbReference>
<feature type="binding site" evidence="7">
    <location>
        <position position="76"/>
    </location>
    <ligand>
        <name>Zn(2+)</name>
        <dbReference type="ChEBI" id="CHEBI:29105"/>
    </ligand>
</feature>
<comment type="similarity">
    <text evidence="1">Belongs to the beta-class carbonic anhydrase family.</text>
</comment>
<dbReference type="AlphaFoldDB" id="A0A4Y8L0G6"/>
<dbReference type="GO" id="GO:0008270">
    <property type="term" value="F:zinc ion binding"/>
    <property type="evidence" value="ECO:0007669"/>
    <property type="project" value="InterPro"/>
</dbReference>
<evidence type="ECO:0000256" key="3">
    <source>
        <dbReference type="ARBA" id="ARBA00022723"/>
    </source>
</evidence>
<dbReference type="Gene3D" id="3.40.1050.10">
    <property type="entry name" value="Carbonic anhydrase"/>
    <property type="match status" value="1"/>
</dbReference>
<feature type="chain" id="PRO_5021378998" description="carbonic anhydrase" evidence="8">
    <location>
        <begin position="26"/>
        <end position="233"/>
    </location>
</feature>
<comment type="caution">
    <text evidence="9">The sequence shown here is derived from an EMBL/GenBank/DDBJ whole genome shotgun (WGS) entry which is preliminary data.</text>
</comment>
<reference evidence="9 10" key="1">
    <citation type="submission" date="2019-03" db="EMBL/GenBank/DDBJ databases">
        <title>San Antonio Military Medical Center submission to MRSN (WRAIR), pending publication.</title>
        <authorList>
            <person name="Blyth D.M."/>
            <person name="Mccarthy S.L."/>
            <person name="Schall S.E."/>
            <person name="Stam J.A."/>
            <person name="Ong A.C."/>
            <person name="Mcgann P.T."/>
        </authorList>
    </citation>
    <scope>NUCLEOTIDE SEQUENCE [LARGE SCALE GENOMIC DNA]</scope>
    <source>
        <strain evidence="9 10">MRSN571793</strain>
    </source>
</reference>
<keyword evidence="4 7" id="KW-0862">Zinc</keyword>
<name>A0A4Y8L0G6_9BACT</name>
<evidence type="ECO:0000256" key="8">
    <source>
        <dbReference type="SAM" id="SignalP"/>
    </source>
</evidence>
<feature type="binding site" evidence="7">
    <location>
        <position position="130"/>
    </location>
    <ligand>
        <name>Zn(2+)</name>
        <dbReference type="ChEBI" id="CHEBI:29105"/>
    </ligand>
</feature>
<feature type="binding site" evidence="7">
    <location>
        <position position="74"/>
    </location>
    <ligand>
        <name>Zn(2+)</name>
        <dbReference type="ChEBI" id="CHEBI:29105"/>
    </ligand>
</feature>
<proteinExistence type="inferred from homology"/>
<dbReference type="PROSITE" id="PS00704">
    <property type="entry name" value="PROK_CO2_ANHYDRASE_1"/>
    <property type="match status" value="1"/>
</dbReference>
<dbReference type="InterPro" id="IPR015892">
    <property type="entry name" value="Carbonic_anhydrase_CS"/>
</dbReference>
<dbReference type="Pfam" id="PF00484">
    <property type="entry name" value="Pro_CA"/>
    <property type="match status" value="1"/>
</dbReference>
<evidence type="ECO:0000256" key="6">
    <source>
        <dbReference type="ARBA" id="ARBA00048348"/>
    </source>
</evidence>
<dbReference type="InterPro" id="IPR036874">
    <property type="entry name" value="Carbonic_anhydrase_sf"/>
</dbReference>
<dbReference type="EMBL" id="SOML01000007">
    <property type="protein sequence ID" value="TFD95654.1"/>
    <property type="molecule type" value="Genomic_DNA"/>
</dbReference>
<accession>A0A4Y8L0G6</accession>
<evidence type="ECO:0000256" key="2">
    <source>
        <dbReference type="ARBA" id="ARBA00012925"/>
    </source>
</evidence>